<protein>
    <submittedName>
        <fullName evidence="6">Uncharacterized protein</fullName>
    </submittedName>
</protein>
<dbReference type="GO" id="GO:0005634">
    <property type="term" value="C:nucleus"/>
    <property type="evidence" value="ECO:0007669"/>
    <property type="project" value="UniProtKB-SubCell"/>
</dbReference>
<dbReference type="InterPro" id="IPR001005">
    <property type="entry name" value="SANT/Myb"/>
</dbReference>
<feature type="domain" description="Myb-like" evidence="4">
    <location>
        <begin position="104"/>
        <end position="151"/>
    </location>
</feature>
<organism evidence="6 7">
    <name type="scientific">Pisum sativum</name>
    <name type="common">Garden pea</name>
    <name type="synonym">Lathyrus oleraceus</name>
    <dbReference type="NCBI Taxonomy" id="3888"/>
    <lineage>
        <taxon>Eukaryota</taxon>
        <taxon>Viridiplantae</taxon>
        <taxon>Streptophyta</taxon>
        <taxon>Embryophyta</taxon>
        <taxon>Tracheophyta</taxon>
        <taxon>Spermatophyta</taxon>
        <taxon>Magnoliopsida</taxon>
        <taxon>eudicotyledons</taxon>
        <taxon>Gunneridae</taxon>
        <taxon>Pentapetalae</taxon>
        <taxon>rosids</taxon>
        <taxon>fabids</taxon>
        <taxon>Fabales</taxon>
        <taxon>Fabaceae</taxon>
        <taxon>Papilionoideae</taxon>
        <taxon>50 kb inversion clade</taxon>
        <taxon>NPAAA clade</taxon>
        <taxon>Hologalegina</taxon>
        <taxon>IRL clade</taxon>
        <taxon>Fabeae</taxon>
        <taxon>Lathyrus</taxon>
    </lineage>
</organism>
<gene>
    <name evidence="6" type="ORF">KIW84_041788</name>
</gene>
<dbReference type="Gene3D" id="1.10.246.220">
    <property type="match status" value="1"/>
</dbReference>
<dbReference type="Pfam" id="PF00249">
    <property type="entry name" value="Myb_DNA-binding"/>
    <property type="match status" value="1"/>
</dbReference>
<accession>A0A9D5ASI4</accession>
<name>A0A9D5ASI4_PEA</name>
<dbReference type="PANTHER" id="PTHR47122">
    <property type="entry name" value="MYB-LIKE DNA-BINDING DOMAIN CONTAINING PROTEIN, EXPRESSED"/>
    <property type="match status" value="1"/>
</dbReference>
<dbReference type="EMBL" id="JAMSHJ010000004">
    <property type="protein sequence ID" value="KAI5416915.1"/>
    <property type="molecule type" value="Genomic_DNA"/>
</dbReference>
<dbReference type="InterPro" id="IPR009057">
    <property type="entry name" value="Homeodomain-like_sf"/>
</dbReference>
<evidence type="ECO:0000313" key="6">
    <source>
        <dbReference type="EMBL" id="KAI5416915.1"/>
    </source>
</evidence>
<feature type="region of interest" description="Disordered" evidence="3">
    <location>
        <begin position="13"/>
        <end position="41"/>
    </location>
</feature>
<dbReference type="Proteomes" id="UP001058974">
    <property type="component" value="Chromosome 4"/>
</dbReference>
<keyword evidence="7" id="KW-1185">Reference proteome</keyword>
<reference evidence="6 7" key="1">
    <citation type="journal article" date="2022" name="Nat. Genet.">
        <title>Improved pea reference genome and pan-genome highlight genomic features and evolutionary characteristics.</title>
        <authorList>
            <person name="Yang T."/>
            <person name="Liu R."/>
            <person name="Luo Y."/>
            <person name="Hu S."/>
            <person name="Wang D."/>
            <person name="Wang C."/>
            <person name="Pandey M.K."/>
            <person name="Ge S."/>
            <person name="Xu Q."/>
            <person name="Li N."/>
            <person name="Li G."/>
            <person name="Huang Y."/>
            <person name="Saxena R.K."/>
            <person name="Ji Y."/>
            <person name="Li M."/>
            <person name="Yan X."/>
            <person name="He Y."/>
            <person name="Liu Y."/>
            <person name="Wang X."/>
            <person name="Xiang C."/>
            <person name="Varshney R.K."/>
            <person name="Ding H."/>
            <person name="Gao S."/>
            <person name="Zong X."/>
        </authorList>
    </citation>
    <scope>NUCLEOTIDE SEQUENCE [LARGE SCALE GENOMIC DNA]</scope>
    <source>
        <strain evidence="6 7">cv. Zhongwan 6</strain>
    </source>
</reference>
<proteinExistence type="predicted"/>
<dbReference type="CDD" id="cd11660">
    <property type="entry name" value="SANT_TRF"/>
    <property type="match status" value="1"/>
</dbReference>
<dbReference type="InterPro" id="IPR011989">
    <property type="entry name" value="ARM-like"/>
</dbReference>
<comment type="caution">
    <text evidence="6">The sequence shown here is derived from an EMBL/GenBank/DDBJ whole genome shotgun (WGS) entry which is preliminary data.</text>
</comment>
<dbReference type="AlphaFoldDB" id="A0A9D5ASI4"/>
<dbReference type="PANTHER" id="PTHR47122:SF4">
    <property type="entry name" value="TRF-LIKE 3"/>
    <property type="match status" value="1"/>
</dbReference>
<sequence>MKFHPTGMVEAAKLSNDAVSGHGTDTDSEIQEKVSKPSSMPVKIHQLSTSEFGKEKQCVIIGTTESRQELRPNKIDPPSHTAESNMVTVPTTKGGMRRKHHRAWTLAEVTKLIEGVSRCGPGRWSEIKRRSFSSYSHRTSVDLKDKWRNLLKASFAHTPADEGMNSRKHGTAPIPEHILVRLVCMEIDWGTCSVVNIIETVAGAPGAETSYEAHRSDVPYSRYDCDVELNSNHRDLPAVDKHIDVSEEEGWFTIPCRELPENWNHEPDIQSLRSLDRSFFFPAEQVHILACLSACKQDTQITTPFEVAAMTIANESNTYEIVTELCEYAANVDIPIARESIRAVGKIALQQYDVNAIVDRLLQFLEMKRTMLHLKLCNIVQEPKAKAALIWMLGEYSKEMHDAPLPP</sequence>
<feature type="domain" description="HTH myb-type" evidence="5">
    <location>
        <begin position="96"/>
        <end position="155"/>
    </location>
</feature>
<evidence type="ECO:0000256" key="3">
    <source>
        <dbReference type="SAM" id="MobiDB-lite"/>
    </source>
</evidence>
<comment type="subcellular location">
    <subcellularLocation>
        <location evidence="1">Nucleus</location>
    </subcellularLocation>
</comment>
<dbReference type="InterPro" id="IPR016024">
    <property type="entry name" value="ARM-type_fold"/>
</dbReference>
<dbReference type="Gramene" id="Psat04G0178800-T1">
    <property type="protein sequence ID" value="KAI5416915.1"/>
    <property type="gene ID" value="KIW84_041788"/>
</dbReference>
<keyword evidence="2" id="KW-0539">Nucleus</keyword>
<evidence type="ECO:0000313" key="7">
    <source>
        <dbReference type="Proteomes" id="UP001058974"/>
    </source>
</evidence>
<dbReference type="SUPFAM" id="SSF48371">
    <property type="entry name" value="ARM repeat"/>
    <property type="match status" value="1"/>
</dbReference>
<evidence type="ECO:0000256" key="2">
    <source>
        <dbReference type="ARBA" id="ARBA00023242"/>
    </source>
</evidence>
<evidence type="ECO:0000256" key="1">
    <source>
        <dbReference type="ARBA" id="ARBA00004123"/>
    </source>
</evidence>
<dbReference type="SMART" id="SM00717">
    <property type="entry name" value="SANT"/>
    <property type="match status" value="1"/>
</dbReference>
<dbReference type="InterPro" id="IPR017930">
    <property type="entry name" value="Myb_dom"/>
</dbReference>
<dbReference type="SUPFAM" id="SSF46689">
    <property type="entry name" value="Homeodomain-like"/>
    <property type="match status" value="1"/>
</dbReference>
<evidence type="ECO:0000259" key="4">
    <source>
        <dbReference type="PROSITE" id="PS50090"/>
    </source>
</evidence>
<evidence type="ECO:0000259" key="5">
    <source>
        <dbReference type="PROSITE" id="PS51294"/>
    </source>
</evidence>
<dbReference type="PROSITE" id="PS50090">
    <property type="entry name" value="MYB_LIKE"/>
    <property type="match status" value="1"/>
</dbReference>
<dbReference type="Gene3D" id="1.25.10.10">
    <property type="entry name" value="Leucine-rich Repeat Variant"/>
    <property type="match status" value="1"/>
</dbReference>
<dbReference type="PROSITE" id="PS51294">
    <property type="entry name" value="HTH_MYB"/>
    <property type="match status" value="1"/>
</dbReference>